<proteinExistence type="predicted"/>
<dbReference type="Proteomes" id="UP001205063">
    <property type="component" value="Unassembled WGS sequence"/>
</dbReference>
<accession>A0AAW5KGF0</accession>
<comment type="caution">
    <text evidence="1">The sequence shown here is derived from an EMBL/GenBank/DDBJ whole genome shotgun (WGS) entry which is preliminary data.</text>
</comment>
<dbReference type="EMBL" id="JANGAB010000569">
    <property type="protein sequence ID" value="MCQ4951022.1"/>
    <property type="molecule type" value="Genomic_DNA"/>
</dbReference>
<dbReference type="RefSeq" id="WP_256137064.1">
    <property type="nucleotide sequence ID" value="NZ_JANGAB010000569.1"/>
</dbReference>
<evidence type="ECO:0000313" key="1">
    <source>
        <dbReference type="EMBL" id="MCQ4951022.1"/>
    </source>
</evidence>
<feature type="non-terminal residue" evidence="1">
    <location>
        <position position="95"/>
    </location>
</feature>
<gene>
    <name evidence="1" type="ORF">NE646_15505</name>
</gene>
<feature type="non-terminal residue" evidence="1">
    <location>
        <position position="1"/>
    </location>
</feature>
<evidence type="ECO:0000313" key="2">
    <source>
        <dbReference type="Proteomes" id="UP001205063"/>
    </source>
</evidence>
<sequence>SKQDFILGIEIQRSANNRGPCKICDAMIGKYPKTFKFTGFHPFCICFATPITMEPEDFADFLLNDTVPQGQTITDIPQATKDFVSENKDGFQSAF</sequence>
<dbReference type="AlphaFoldDB" id="A0AAW5KGF0"/>
<name>A0AAW5KGF0_9FIRM</name>
<organism evidence="1 2">
    <name type="scientific">Bittarella massiliensis</name>
    <name type="common">ex Durand et al. 2017</name>
    <dbReference type="NCBI Taxonomy" id="1720313"/>
    <lineage>
        <taxon>Bacteria</taxon>
        <taxon>Bacillati</taxon>
        <taxon>Bacillota</taxon>
        <taxon>Clostridia</taxon>
        <taxon>Eubacteriales</taxon>
        <taxon>Oscillospiraceae</taxon>
        <taxon>Bittarella (ex Durand et al. 2017)</taxon>
    </lineage>
</organism>
<reference evidence="1" key="1">
    <citation type="submission" date="2022-06" db="EMBL/GenBank/DDBJ databases">
        <title>Isolation of gut microbiota from human fecal samples.</title>
        <authorList>
            <person name="Pamer E.G."/>
            <person name="Barat B."/>
            <person name="Waligurski E."/>
            <person name="Medina S."/>
            <person name="Paddock L."/>
            <person name="Mostad J."/>
        </authorList>
    </citation>
    <scope>NUCLEOTIDE SEQUENCE</scope>
    <source>
        <strain evidence="1">DFI.7.96</strain>
    </source>
</reference>
<protein>
    <submittedName>
        <fullName evidence="1">Uncharacterized protein</fullName>
    </submittedName>
</protein>